<accession>A0ACC0Q7I2</accession>
<dbReference type="Proteomes" id="UP001062846">
    <property type="component" value="Chromosome 1"/>
</dbReference>
<protein>
    <submittedName>
        <fullName evidence="1">Uncharacterized protein</fullName>
    </submittedName>
</protein>
<reference evidence="1" key="1">
    <citation type="submission" date="2022-02" db="EMBL/GenBank/DDBJ databases">
        <title>Plant Genome Project.</title>
        <authorList>
            <person name="Zhang R.-G."/>
        </authorList>
    </citation>
    <scope>NUCLEOTIDE SEQUENCE</scope>
    <source>
        <strain evidence="1">AT1</strain>
    </source>
</reference>
<comment type="caution">
    <text evidence="1">The sequence shown here is derived from an EMBL/GenBank/DDBJ whole genome shotgun (WGS) entry which is preliminary data.</text>
</comment>
<dbReference type="EMBL" id="CM046388">
    <property type="protein sequence ID" value="KAI8573234.1"/>
    <property type="molecule type" value="Genomic_DNA"/>
</dbReference>
<keyword evidence="2" id="KW-1185">Reference proteome</keyword>
<organism evidence="1 2">
    <name type="scientific">Rhododendron molle</name>
    <name type="common">Chinese azalea</name>
    <name type="synonym">Azalea mollis</name>
    <dbReference type="NCBI Taxonomy" id="49168"/>
    <lineage>
        <taxon>Eukaryota</taxon>
        <taxon>Viridiplantae</taxon>
        <taxon>Streptophyta</taxon>
        <taxon>Embryophyta</taxon>
        <taxon>Tracheophyta</taxon>
        <taxon>Spermatophyta</taxon>
        <taxon>Magnoliopsida</taxon>
        <taxon>eudicotyledons</taxon>
        <taxon>Gunneridae</taxon>
        <taxon>Pentapetalae</taxon>
        <taxon>asterids</taxon>
        <taxon>Ericales</taxon>
        <taxon>Ericaceae</taxon>
        <taxon>Ericoideae</taxon>
        <taxon>Rhodoreae</taxon>
        <taxon>Rhododendron</taxon>
    </lineage>
</organism>
<evidence type="ECO:0000313" key="2">
    <source>
        <dbReference type="Proteomes" id="UP001062846"/>
    </source>
</evidence>
<evidence type="ECO:0000313" key="1">
    <source>
        <dbReference type="EMBL" id="KAI8573234.1"/>
    </source>
</evidence>
<name>A0ACC0Q7I2_RHOML</name>
<proteinExistence type="predicted"/>
<sequence>MVVELSSDSSSSSEFSFVEFEAIREEVRIRALYRTSLDYIEPAIPPRAPRQVTTFDPNMTEAQSTSNQGLGPFANSPEEVRGRRKPMRLCPFMGQYFNGTLAAYAEFKRVFSVPPDVEVRLLQNTNPKNLPHRQGELIFPLMAITEGGSQVPLYQFVRRVLRTFTLTSSQLTVKLLPNYHQHYRAEEAVQPNLRARRALRGVFAGDQPRVWATLFVV</sequence>
<gene>
    <name evidence="1" type="ORF">RHMOL_Rhmol01G0262800</name>
</gene>